<feature type="transmembrane region" description="Helical" evidence="1">
    <location>
        <begin position="151"/>
        <end position="169"/>
    </location>
</feature>
<evidence type="ECO:0000313" key="3">
    <source>
        <dbReference type="Proteomes" id="UP000191820"/>
    </source>
</evidence>
<organism evidence="2 3">
    <name type="scientific">Shewanella japonica</name>
    <dbReference type="NCBI Taxonomy" id="93973"/>
    <lineage>
        <taxon>Bacteria</taxon>
        <taxon>Pseudomonadati</taxon>
        <taxon>Pseudomonadota</taxon>
        <taxon>Gammaproteobacteria</taxon>
        <taxon>Alteromonadales</taxon>
        <taxon>Shewanellaceae</taxon>
        <taxon>Shewanella</taxon>
    </lineage>
</organism>
<accession>A0ABN4YGD4</accession>
<keyword evidence="1" id="KW-1133">Transmembrane helix</keyword>
<dbReference type="Proteomes" id="UP000191820">
    <property type="component" value="Chromosome"/>
</dbReference>
<proteinExistence type="predicted"/>
<keyword evidence="3" id="KW-1185">Reference proteome</keyword>
<feature type="transmembrane region" description="Helical" evidence="1">
    <location>
        <begin position="12"/>
        <end position="34"/>
    </location>
</feature>
<reference evidence="2 3" key="1">
    <citation type="submission" date="2017-03" db="EMBL/GenBank/DDBJ databases">
        <title>Genome sequencing of Shewanella japonica KCTC 22435.</title>
        <authorList>
            <person name="Kim K.M."/>
        </authorList>
    </citation>
    <scope>NUCLEOTIDE SEQUENCE [LARGE SCALE GENOMIC DNA]</scope>
    <source>
        <strain evidence="2 3">KCTC 22435</strain>
    </source>
</reference>
<evidence type="ECO:0008006" key="4">
    <source>
        <dbReference type="Google" id="ProtNLM"/>
    </source>
</evidence>
<feature type="transmembrane region" description="Helical" evidence="1">
    <location>
        <begin position="200"/>
        <end position="226"/>
    </location>
</feature>
<feature type="transmembrane region" description="Helical" evidence="1">
    <location>
        <begin position="94"/>
        <end position="114"/>
    </location>
</feature>
<name>A0ABN4YGD4_9GAMM</name>
<protein>
    <recommendedName>
        <fullName evidence="4">DUF998 domain-containing protein</fullName>
    </recommendedName>
</protein>
<keyword evidence="1" id="KW-0812">Transmembrane</keyword>
<evidence type="ECO:0000256" key="1">
    <source>
        <dbReference type="SAM" id="Phobius"/>
    </source>
</evidence>
<feature type="transmembrane region" description="Helical" evidence="1">
    <location>
        <begin position="63"/>
        <end position="82"/>
    </location>
</feature>
<evidence type="ECO:0000313" key="2">
    <source>
        <dbReference type="EMBL" id="ARD23408.1"/>
    </source>
</evidence>
<dbReference type="RefSeq" id="WP_080916385.1">
    <property type="nucleotide sequence ID" value="NZ_CP020472.1"/>
</dbReference>
<gene>
    <name evidence="2" type="ORF">SJ2017_3139</name>
</gene>
<sequence>MILSKREKIARLAYLFGLLGLLGLFLGISLSVLMEYIQFGDQYSLLQFSISELGTYNRSSSALWINGGLFFGSLSLTMSCLFGLQLSRRISSGLFWFSLIVTFIALAATGLFPLNVFHLHIKAVSIYIYFGLLAAIFCFIECAIERRIRLFLPLMLSFVIVLIHGSILAHECWRESLGLNPISDGELFQAIVSQSPKPDIWWLSILFWCSIVTMWLWILSICRWYFLPLQQGQLSK</sequence>
<feature type="transmembrane region" description="Helical" evidence="1">
    <location>
        <begin position="126"/>
        <end position="144"/>
    </location>
</feature>
<dbReference type="EMBL" id="CP020472">
    <property type="protein sequence ID" value="ARD23408.1"/>
    <property type="molecule type" value="Genomic_DNA"/>
</dbReference>
<keyword evidence="1" id="KW-0472">Membrane</keyword>